<organism evidence="1 2">
    <name type="scientific">Paramecium tetraurelia</name>
    <dbReference type="NCBI Taxonomy" id="5888"/>
    <lineage>
        <taxon>Eukaryota</taxon>
        <taxon>Sar</taxon>
        <taxon>Alveolata</taxon>
        <taxon>Ciliophora</taxon>
        <taxon>Intramacronucleata</taxon>
        <taxon>Oligohymenophorea</taxon>
        <taxon>Peniculida</taxon>
        <taxon>Parameciidae</taxon>
        <taxon>Paramecium</taxon>
    </lineage>
</organism>
<dbReference type="HOGENOM" id="CLU_1182133_0_0_1"/>
<accession>A0CMK5</accession>
<evidence type="ECO:0000313" key="2">
    <source>
        <dbReference type="Proteomes" id="UP000000600"/>
    </source>
</evidence>
<proteinExistence type="predicted"/>
<evidence type="ECO:0000313" key="1">
    <source>
        <dbReference type="EMBL" id="CAK72022.1"/>
    </source>
</evidence>
<dbReference type="Proteomes" id="UP000000600">
    <property type="component" value="Unassembled WGS sequence"/>
</dbReference>
<dbReference type="AlphaFoldDB" id="A0CMK5"/>
<sequence length="235" mass="28682">MPGYSRTLVFKYSNNYRWDMIYRQNPFNKRYKNSKLISQNQISPNLRDDFIKIVNLHILTSFQMINIEKIQVLFFINQWQPFFYFLDAIRKRINVLQFWVAFSGFIGVRFINRSASRCRFLFKFKICKFKFQMKFGQCRLVNVSINIHIRDEQVIIQNNMSQIKIIIFKKMFQYLKIRISILYGTIYIYKRSYEHFVIVESINKIWNQITSRMITKQRMTLTKNLIDLIIILRLT</sequence>
<dbReference type="KEGG" id="ptm:GSPATT00008501001"/>
<dbReference type="GeneID" id="5025204"/>
<name>A0CMK5_PARTE</name>
<evidence type="ECO:0008006" key="3">
    <source>
        <dbReference type="Google" id="ProtNLM"/>
    </source>
</evidence>
<dbReference type="RefSeq" id="XP_001439419.1">
    <property type="nucleotide sequence ID" value="XM_001439382.1"/>
</dbReference>
<keyword evidence="2" id="KW-1185">Reference proteome</keyword>
<protein>
    <recommendedName>
        <fullName evidence="3">Transmembrane protein</fullName>
    </recommendedName>
</protein>
<dbReference type="InParanoid" id="A0CMK5"/>
<gene>
    <name evidence="1" type="ORF">GSPATT00008501001</name>
</gene>
<dbReference type="EMBL" id="CT868108">
    <property type="protein sequence ID" value="CAK72022.1"/>
    <property type="molecule type" value="Genomic_DNA"/>
</dbReference>
<reference evidence="1 2" key="1">
    <citation type="journal article" date="2006" name="Nature">
        <title>Global trends of whole-genome duplications revealed by the ciliate Paramecium tetraurelia.</title>
        <authorList>
            <consortium name="Genoscope"/>
            <person name="Aury J.-M."/>
            <person name="Jaillon O."/>
            <person name="Duret L."/>
            <person name="Noel B."/>
            <person name="Jubin C."/>
            <person name="Porcel B.M."/>
            <person name="Segurens B."/>
            <person name="Daubin V."/>
            <person name="Anthouard V."/>
            <person name="Aiach N."/>
            <person name="Arnaiz O."/>
            <person name="Billaut A."/>
            <person name="Beisson J."/>
            <person name="Blanc I."/>
            <person name="Bouhouche K."/>
            <person name="Camara F."/>
            <person name="Duharcourt S."/>
            <person name="Guigo R."/>
            <person name="Gogendeau D."/>
            <person name="Katinka M."/>
            <person name="Keller A.-M."/>
            <person name="Kissmehl R."/>
            <person name="Klotz C."/>
            <person name="Koll F."/>
            <person name="Le Moue A."/>
            <person name="Lepere C."/>
            <person name="Malinsky S."/>
            <person name="Nowacki M."/>
            <person name="Nowak J.K."/>
            <person name="Plattner H."/>
            <person name="Poulain J."/>
            <person name="Ruiz F."/>
            <person name="Serrano V."/>
            <person name="Zagulski M."/>
            <person name="Dessen P."/>
            <person name="Betermier M."/>
            <person name="Weissenbach J."/>
            <person name="Scarpelli C."/>
            <person name="Schachter V."/>
            <person name="Sperling L."/>
            <person name="Meyer E."/>
            <person name="Cohen J."/>
            <person name="Wincker P."/>
        </authorList>
    </citation>
    <scope>NUCLEOTIDE SEQUENCE [LARGE SCALE GENOMIC DNA]</scope>
    <source>
        <strain evidence="1 2">Stock d4-2</strain>
    </source>
</reference>